<feature type="transmembrane region" description="Helical" evidence="1">
    <location>
        <begin position="37"/>
        <end position="58"/>
    </location>
</feature>
<keyword evidence="1" id="KW-0472">Membrane</keyword>
<dbReference type="EMBL" id="OCNF01000002">
    <property type="protein sequence ID" value="SOD65260.1"/>
    <property type="molecule type" value="Genomic_DNA"/>
</dbReference>
<dbReference type="AlphaFoldDB" id="A0A286E2Y2"/>
<protein>
    <submittedName>
        <fullName evidence="2">Uncharacterized protein</fullName>
    </submittedName>
</protein>
<proteinExistence type="predicted"/>
<accession>A0A286E2Y2</accession>
<feature type="transmembrane region" description="Helical" evidence="1">
    <location>
        <begin position="7"/>
        <end position="31"/>
    </location>
</feature>
<keyword evidence="3" id="KW-1185">Reference proteome</keyword>
<reference evidence="2 3" key="1">
    <citation type="submission" date="2017-09" db="EMBL/GenBank/DDBJ databases">
        <authorList>
            <person name="Ehlers B."/>
            <person name="Leendertz F.H."/>
        </authorList>
    </citation>
    <scope>NUCLEOTIDE SEQUENCE [LARGE SCALE GENOMIC DNA]</scope>
    <source>
        <strain evidence="2 3">DSM 16848</strain>
    </source>
</reference>
<sequence>MLNKKIYGLIITILICLIYIFINYKVALLFFEMKYIFLGNLFIVPFFSSIASCMFKLLKLDEFYYDKRKKRFVFGSYLYDILIGIQWGGGWMLIQGYYFLTGASSG</sequence>
<organism evidence="2 3">
    <name type="scientific">Alysiella filiformis DSM 16848</name>
    <dbReference type="NCBI Taxonomy" id="1120981"/>
    <lineage>
        <taxon>Bacteria</taxon>
        <taxon>Pseudomonadati</taxon>
        <taxon>Pseudomonadota</taxon>
        <taxon>Betaproteobacteria</taxon>
        <taxon>Neisseriales</taxon>
        <taxon>Neisseriaceae</taxon>
        <taxon>Alysiella</taxon>
    </lineage>
</organism>
<dbReference type="RefSeq" id="WP_097113305.1">
    <property type="nucleotide sequence ID" value="NZ_CP083931.1"/>
</dbReference>
<dbReference type="Proteomes" id="UP000219669">
    <property type="component" value="Unassembled WGS sequence"/>
</dbReference>
<evidence type="ECO:0000313" key="2">
    <source>
        <dbReference type="EMBL" id="SOD65260.1"/>
    </source>
</evidence>
<evidence type="ECO:0000313" key="3">
    <source>
        <dbReference type="Proteomes" id="UP000219669"/>
    </source>
</evidence>
<feature type="transmembrane region" description="Helical" evidence="1">
    <location>
        <begin position="78"/>
        <end position="100"/>
    </location>
</feature>
<name>A0A286E2Y2_9NEIS</name>
<dbReference type="OrthoDB" id="9814202at2"/>
<gene>
    <name evidence="2" type="ORF">SAMN02746062_00223</name>
</gene>
<evidence type="ECO:0000256" key="1">
    <source>
        <dbReference type="SAM" id="Phobius"/>
    </source>
</evidence>
<keyword evidence="1" id="KW-1133">Transmembrane helix</keyword>
<keyword evidence="1" id="KW-0812">Transmembrane</keyword>